<evidence type="ECO:0000256" key="1">
    <source>
        <dbReference type="SAM" id="MobiDB-lite"/>
    </source>
</evidence>
<feature type="non-terminal residue" evidence="2">
    <location>
        <position position="206"/>
    </location>
</feature>
<sequence>MRARARRQRHVRLLESWTIQGSPTLRGYPFFIDDSDSCSRIVMNDRACSSSSPTPLVLPTRKQIFLDGAGPNAVTAAWRSRRSRSDAHPLRDQTFTSTSEDLSMSAIMPRSKSARPLPTEERPAMGRQLRSSRLGAPAKSTVPHSTPANAEIVGKNAEGFIRKNVRQTRMSSKKMASLVSEMRVPTLDDAATVVRPKRQRQSRKAK</sequence>
<feature type="compositionally biased region" description="Polar residues" evidence="1">
    <location>
        <begin position="93"/>
        <end position="102"/>
    </location>
</feature>
<dbReference type="EMBL" id="KV427822">
    <property type="protein sequence ID" value="KZS99501.1"/>
    <property type="molecule type" value="Genomic_DNA"/>
</dbReference>
<evidence type="ECO:0000313" key="3">
    <source>
        <dbReference type="Proteomes" id="UP000076871"/>
    </source>
</evidence>
<dbReference type="GeneID" id="63824500"/>
<dbReference type="InParanoid" id="A0A165AR73"/>
<proteinExistence type="predicted"/>
<evidence type="ECO:0000313" key="2">
    <source>
        <dbReference type="EMBL" id="KZS99501.1"/>
    </source>
</evidence>
<name>A0A165AR73_9APHY</name>
<organism evidence="2 3">
    <name type="scientific">Laetiporus sulphureus 93-53</name>
    <dbReference type="NCBI Taxonomy" id="1314785"/>
    <lineage>
        <taxon>Eukaryota</taxon>
        <taxon>Fungi</taxon>
        <taxon>Dikarya</taxon>
        <taxon>Basidiomycota</taxon>
        <taxon>Agaricomycotina</taxon>
        <taxon>Agaricomycetes</taxon>
        <taxon>Polyporales</taxon>
        <taxon>Laetiporus</taxon>
    </lineage>
</organism>
<accession>A0A165AR73</accession>
<dbReference type="Proteomes" id="UP000076871">
    <property type="component" value="Unassembled WGS sequence"/>
</dbReference>
<feature type="region of interest" description="Disordered" evidence="1">
    <location>
        <begin position="80"/>
        <end position="147"/>
    </location>
</feature>
<protein>
    <submittedName>
        <fullName evidence="2">Uncharacterized protein</fullName>
    </submittedName>
</protein>
<dbReference type="AlphaFoldDB" id="A0A165AR73"/>
<dbReference type="RefSeq" id="XP_040757242.1">
    <property type="nucleotide sequence ID" value="XM_040907471.1"/>
</dbReference>
<keyword evidence="3" id="KW-1185">Reference proteome</keyword>
<reference evidence="2 3" key="1">
    <citation type="journal article" date="2016" name="Mol. Biol. Evol.">
        <title>Comparative Genomics of Early-Diverging Mushroom-Forming Fungi Provides Insights into the Origins of Lignocellulose Decay Capabilities.</title>
        <authorList>
            <person name="Nagy L.G."/>
            <person name="Riley R."/>
            <person name="Tritt A."/>
            <person name="Adam C."/>
            <person name="Daum C."/>
            <person name="Floudas D."/>
            <person name="Sun H."/>
            <person name="Yadav J.S."/>
            <person name="Pangilinan J."/>
            <person name="Larsson K.H."/>
            <person name="Matsuura K."/>
            <person name="Barry K."/>
            <person name="Labutti K."/>
            <person name="Kuo R."/>
            <person name="Ohm R.A."/>
            <person name="Bhattacharya S.S."/>
            <person name="Shirouzu T."/>
            <person name="Yoshinaga Y."/>
            <person name="Martin F.M."/>
            <person name="Grigoriev I.V."/>
            <person name="Hibbett D.S."/>
        </authorList>
    </citation>
    <scope>NUCLEOTIDE SEQUENCE [LARGE SCALE GENOMIC DNA]</scope>
    <source>
        <strain evidence="2 3">93-53</strain>
    </source>
</reference>
<gene>
    <name evidence="2" type="ORF">LAESUDRAFT_718637</name>
</gene>